<feature type="region of interest" description="Disordered" evidence="1">
    <location>
        <begin position="1"/>
        <end position="25"/>
    </location>
</feature>
<feature type="region of interest" description="Disordered" evidence="1">
    <location>
        <begin position="78"/>
        <end position="114"/>
    </location>
</feature>
<feature type="region of interest" description="Disordered" evidence="1">
    <location>
        <begin position="137"/>
        <end position="156"/>
    </location>
</feature>
<proteinExistence type="predicted"/>
<dbReference type="InterPro" id="IPR032718">
    <property type="entry name" value="PGBD4_Znf_C"/>
</dbReference>
<gene>
    <name evidence="3" type="ORF">CONCODRAFT_78030</name>
</gene>
<reference evidence="3 4" key="1">
    <citation type="journal article" date="2015" name="Genome Biol. Evol.">
        <title>Phylogenomic analyses indicate that early fungi evolved digesting cell walls of algal ancestors of land plants.</title>
        <authorList>
            <person name="Chang Y."/>
            <person name="Wang S."/>
            <person name="Sekimoto S."/>
            <person name="Aerts A.L."/>
            <person name="Choi C."/>
            <person name="Clum A."/>
            <person name="LaButti K.M."/>
            <person name="Lindquist E.A."/>
            <person name="Yee Ngan C."/>
            <person name="Ohm R.A."/>
            <person name="Salamov A.A."/>
            <person name="Grigoriev I.V."/>
            <person name="Spatafora J.W."/>
            <person name="Berbee M.L."/>
        </authorList>
    </citation>
    <scope>NUCLEOTIDE SEQUENCE [LARGE SCALE GENOMIC DNA]</scope>
    <source>
        <strain evidence="3 4">NRRL 28638</strain>
    </source>
</reference>
<evidence type="ECO:0000313" key="4">
    <source>
        <dbReference type="Proteomes" id="UP000070444"/>
    </source>
</evidence>
<feature type="region of interest" description="Disordered" evidence="1">
    <location>
        <begin position="38"/>
        <end position="57"/>
    </location>
</feature>
<organism evidence="3 4">
    <name type="scientific">Conidiobolus coronatus (strain ATCC 28846 / CBS 209.66 / NRRL 28638)</name>
    <name type="common">Delacroixia coronata</name>
    <dbReference type="NCBI Taxonomy" id="796925"/>
    <lineage>
        <taxon>Eukaryota</taxon>
        <taxon>Fungi</taxon>
        <taxon>Fungi incertae sedis</taxon>
        <taxon>Zoopagomycota</taxon>
        <taxon>Entomophthoromycotina</taxon>
        <taxon>Entomophthoromycetes</taxon>
        <taxon>Entomophthorales</taxon>
        <taxon>Ancylistaceae</taxon>
        <taxon>Conidiobolus</taxon>
    </lineage>
</organism>
<feature type="compositionally biased region" description="Polar residues" evidence="1">
    <location>
        <begin position="14"/>
        <end position="25"/>
    </location>
</feature>
<keyword evidence="4" id="KW-1185">Reference proteome</keyword>
<dbReference type="Pfam" id="PF13842">
    <property type="entry name" value="zf-Tnp_2"/>
    <property type="match status" value="1"/>
</dbReference>
<evidence type="ECO:0000256" key="1">
    <source>
        <dbReference type="SAM" id="MobiDB-lite"/>
    </source>
</evidence>
<feature type="compositionally biased region" description="Pro residues" evidence="1">
    <location>
        <begin position="141"/>
        <end position="153"/>
    </location>
</feature>
<name>A0A137PAQ7_CONC2</name>
<evidence type="ECO:0000313" key="3">
    <source>
        <dbReference type="EMBL" id="KXN72011.1"/>
    </source>
</evidence>
<evidence type="ECO:0000259" key="2">
    <source>
        <dbReference type="Pfam" id="PF13842"/>
    </source>
</evidence>
<accession>A0A137PAQ7</accession>
<feature type="region of interest" description="Disordered" evidence="1">
    <location>
        <begin position="169"/>
        <end position="194"/>
    </location>
</feature>
<feature type="compositionally biased region" description="Polar residues" evidence="1">
    <location>
        <begin position="45"/>
        <end position="57"/>
    </location>
</feature>
<protein>
    <recommendedName>
        <fullName evidence="2">PiggyBac transposable element-derived protein 4 C-terminal zinc-finger domain-containing protein</fullName>
    </recommendedName>
</protein>
<dbReference type="Proteomes" id="UP000070444">
    <property type="component" value="Unassembled WGS sequence"/>
</dbReference>
<feature type="domain" description="PiggyBac transposable element-derived protein 4 C-terminal zinc-finger" evidence="2">
    <location>
        <begin position="252"/>
        <end position="290"/>
    </location>
</feature>
<sequence length="308" mass="34240">MNNQNLQLGKEENFAQNPNPDLNASQNRFIQNPPLNFEMLANSLPPENSQRQGQPALSSIHDAHLASIQPLPLSHLQQTENSNTHSPSSGIVQVNPDNGAIQNSVNGNAAISIPPQPTLAPAPLLTPTLPTQIHQQVSLVPPNPTPNPTPPILPSQKGLTTADIILQMKRDSDSTHPKQDKRSIFTSQDNQNKGTPRMQYLEYMHSVMSSVIQLDPDLPPRTNVKDDSVRLIQRHFPDTNPPSRPNPRRTSMRRCRVCYAKGIRKETKYCCNECPSQPGLCAAPCFRIWHTLLELPKKESSPEVILEQ</sequence>
<dbReference type="OrthoDB" id="5985989at2759"/>
<dbReference type="EMBL" id="KQ964462">
    <property type="protein sequence ID" value="KXN72011.1"/>
    <property type="molecule type" value="Genomic_DNA"/>
</dbReference>
<feature type="compositionally biased region" description="Polar residues" evidence="1">
    <location>
        <begin position="78"/>
        <end position="109"/>
    </location>
</feature>
<dbReference type="STRING" id="796925.A0A137PAQ7"/>
<feature type="compositionally biased region" description="Basic and acidic residues" evidence="1">
    <location>
        <begin position="169"/>
        <end position="183"/>
    </location>
</feature>
<feature type="compositionally biased region" description="Polar residues" evidence="1">
    <location>
        <begin position="184"/>
        <end position="194"/>
    </location>
</feature>
<dbReference type="AlphaFoldDB" id="A0A137PAQ7"/>